<comment type="subunit">
    <text evidence="7">Interacts with Pk92B/ASK1.</text>
</comment>
<dbReference type="Proteomes" id="UP001162164">
    <property type="component" value="Unassembled WGS sequence"/>
</dbReference>
<dbReference type="Gene3D" id="3.40.50.1240">
    <property type="entry name" value="Phosphoglycerate mutase-like"/>
    <property type="match status" value="1"/>
</dbReference>
<evidence type="ECO:0000256" key="10">
    <source>
        <dbReference type="ARBA" id="ARBA00042520"/>
    </source>
</evidence>
<evidence type="ECO:0000256" key="8">
    <source>
        <dbReference type="ARBA" id="ARBA00039765"/>
    </source>
</evidence>
<dbReference type="InterPro" id="IPR051021">
    <property type="entry name" value="Mito_Ser/Thr_phosphatase"/>
</dbReference>
<feature type="compositionally biased region" description="Basic and acidic residues" evidence="13">
    <location>
        <begin position="67"/>
        <end position="83"/>
    </location>
</feature>
<reference evidence="14" key="1">
    <citation type="journal article" date="2023" name="Insect Mol. Biol.">
        <title>Genome sequencing provides insights into the evolution of gene families encoding plant cell wall-degrading enzymes in longhorned beetles.</title>
        <authorList>
            <person name="Shin N.R."/>
            <person name="Okamura Y."/>
            <person name="Kirsch R."/>
            <person name="Pauchet Y."/>
        </authorList>
    </citation>
    <scope>NUCLEOTIDE SEQUENCE</scope>
    <source>
        <strain evidence="14">MMC_N1</strain>
    </source>
</reference>
<evidence type="ECO:0000256" key="7">
    <source>
        <dbReference type="ARBA" id="ARBA00038605"/>
    </source>
</evidence>
<dbReference type="PANTHER" id="PTHR20935:SF0">
    <property type="entry name" value="SERINE_THREONINE-PROTEIN PHOSPHATASE PGAM5, MITOCHONDRIAL"/>
    <property type="match status" value="1"/>
</dbReference>
<evidence type="ECO:0000256" key="13">
    <source>
        <dbReference type="SAM" id="MobiDB-lite"/>
    </source>
</evidence>
<comment type="caution">
    <text evidence="14">The sequence shown here is derived from an EMBL/GenBank/DDBJ whole genome shotgun (WGS) entry which is preliminary data.</text>
</comment>
<evidence type="ECO:0000256" key="5">
    <source>
        <dbReference type="ARBA" id="ARBA00022801"/>
    </source>
</evidence>
<proteinExistence type="inferred from homology"/>
<keyword evidence="4" id="KW-0496">Mitochondrion</keyword>
<evidence type="ECO:0000256" key="3">
    <source>
        <dbReference type="ARBA" id="ARBA00013081"/>
    </source>
</evidence>
<dbReference type="Pfam" id="PF00300">
    <property type="entry name" value="His_Phos_1"/>
    <property type="match status" value="2"/>
</dbReference>
<dbReference type="InterPro" id="IPR029033">
    <property type="entry name" value="His_PPase_superfam"/>
</dbReference>
<evidence type="ECO:0000256" key="9">
    <source>
        <dbReference type="ARBA" id="ARBA00040722"/>
    </source>
</evidence>
<comment type="similarity">
    <text evidence="2">Belongs to the phosphoglycerate mutase family. BPG-dependent PGAM subfamily.</text>
</comment>
<comment type="subcellular location">
    <subcellularLocation>
        <location evidence="1">Mitochondrion outer membrane</location>
    </subcellularLocation>
</comment>
<dbReference type="EMBL" id="JAPWTJ010000018">
    <property type="protein sequence ID" value="KAJ8985242.1"/>
    <property type="molecule type" value="Genomic_DNA"/>
</dbReference>
<dbReference type="SUPFAM" id="SSF53254">
    <property type="entry name" value="Phosphoglycerate mutase-like"/>
    <property type="match status" value="1"/>
</dbReference>
<keyword evidence="4" id="KW-1000">Mitochondrion outer membrane</keyword>
<dbReference type="CDD" id="cd07067">
    <property type="entry name" value="HP_PGM_like"/>
    <property type="match status" value="1"/>
</dbReference>
<sequence length="279" mass="31895">MSFSKTQRILLGLGAISGVATFYHSNNNKNKAHASWTTSYEPATNAKWDENWDRRLPKYPKHTTKNLSEKQENKINEERESVKPKASRHLIMIRHGQYNLSGTSDEHRVLTKIGRVQAAYTGKRLKELGFPYTEMIKSTMTRAQETGHIISESLPNVPVKNCDLLREGAPIPPEPPLGRYRPELYQFFQDGSRIEAGFRKYFYRAQPSQENDTYTLLVCHANVIRYFVCRALQFPAEAWLRLSLNHASITWITITPSGRCILRVLGDSGHMSPDLITTT</sequence>
<dbReference type="InterPro" id="IPR013078">
    <property type="entry name" value="His_Pase_superF_clade-1"/>
</dbReference>
<evidence type="ECO:0000313" key="14">
    <source>
        <dbReference type="EMBL" id="KAJ8985242.1"/>
    </source>
</evidence>
<accession>A0ABQ9K5C0</accession>
<evidence type="ECO:0000313" key="15">
    <source>
        <dbReference type="Proteomes" id="UP001162164"/>
    </source>
</evidence>
<organism evidence="14 15">
    <name type="scientific">Molorchus minor</name>
    <dbReference type="NCBI Taxonomy" id="1323400"/>
    <lineage>
        <taxon>Eukaryota</taxon>
        <taxon>Metazoa</taxon>
        <taxon>Ecdysozoa</taxon>
        <taxon>Arthropoda</taxon>
        <taxon>Hexapoda</taxon>
        <taxon>Insecta</taxon>
        <taxon>Pterygota</taxon>
        <taxon>Neoptera</taxon>
        <taxon>Endopterygota</taxon>
        <taxon>Coleoptera</taxon>
        <taxon>Polyphaga</taxon>
        <taxon>Cucujiformia</taxon>
        <taxon>Chrysomeloidea</taxon>
        <taxon>Cerambycidae</taxon>
        <taxon>Lamiinae</taxon>
        <taxon>Monochamini</taxon>
        <taxon>Molorchus</taxon>
    </lineage>
</organism>
<dbReference type="EC" id="3.1.3.16" evidence="3"/>
<keyword evidence="4" id="KW-0472">Membrane</keyword>
<evidence type="ECO:0000256" key="1">
    <source>
        <dbReference type="ARBA" id="ARBA00004294"/>
    </source>
</evidence>
<keyword evidence="5" id="KW-0378">Hydrolase</keyword>
<evidence type="ECO:0000256" key="11">
    <source>
        <dbReference type="ARBA" id="ARBA00047761"/>
    </source>
</evidence>
<comment type="catalytic activity">
    <reaction evidence="11">
        <text>O-phospho-L-seryl-[protein] + H2O = L-seryl-[protein] + phosphate</text>
        <dbReference type="Rhea" id="RHEA:20629"/>
        <dbReference type="Rhea" id="RHEA-COMP:9863"/>
        <dbReference type="Rhea" id="RHEA-COMP:11604"/>
        <dbReference type="ChEBI" id="CHEBI:15377"/>
        <dbReference type="ChEBI" id="CHEBI:29999"/>
        <dbReference type="ChEBI" id="CHEBI:43474"/>
        <dbReference type="ChEBI" id="CHEBI:83421"/>
        <dbReference type="EC" id="3.1.3.16"/>
    </reaction>
</comment>
<evidence type="ECO:0000256" key="4">
    <source>
        <dbReference type="ARBA" id="ARBA00022787"/>
    </source>
</evidence>
<keyword evidence="15" id="KW-1185">Reference proteome</keyword>
<protein>
    <recommendedName>
        <fullName evidence="8">Serine/threonine-protein phosphatase PGAM5, mitochondrial</fullName>
        <ecNumber evidence="3">3.1.3.16</ecNumber>
    </recommendedName>
    <alternativeName>
        <fullName evidence="10">Phosphoglycerate mutase family member 5 homolog</fullName>
    </alternativeName>
    <alternativeName>
        <fullName evidence="9">Serine/threonine-protein phosphatase Pgam5, mitochondrial</fullName>
    </alternativeName>
</protein>
<gene>
    <name evidence="14" type="ORF">NQ317_018272</name>
</gene>
<comment type="catalytic activity">
    <reaction evidence="12">
        <text>O-phospho-L-threonyl-[protein] + H2O = L-threonyl-[protein] + phosphate</text>
        <dbReference type="Rhea" id="RHEA:47004"/>
        <dbReference type="Rhea" id="RHEA-COMP:11060"/>
        <dbReference type="Rhea" id="RHEA-COMP:11605"/>
        <dbReference type="ChEBI" id="CHEBI:15377"/>
        <dbReference type="ChEBI" id="CHEBI:30013"/>
        <dbReference type="ChEBI" id="CHEBI:43474"/>
        <dbReference type="ChEBI" id="CHEBI:61977"/>
        <dbReference type="EC" id="3.1.3.16"/>
    </reaction>
</comment>
<evidence type="ECO:0000256" key="6">
    <source>
        <dbReference type="ARBA" id="ARBA00037234"/>
    </source>
</evidence>
<dbReference type="SMART" id="SM00855">
    <property type="entry name" value="PGAM"/>
    <property type="match status" value="1"/>
</dbReference>
<evidence type="ECO:0000256" key="12">
    <source>
        <dbReference type="ARBA" id="ARBA00048336"/>
    </source>
</evidence>
<name>A0ABQ9K5C0_9CUCU</name>
<dbReference type="PANTHER" id="PTHR20935">
    <property type="entry name" value="PHOSPHOGLYCERATE MUTASE-RELATED"/>
    <property type="match status" value="1"/>
</dbReference>
<comment type="function">
    <text evidence="6">Displays phosphatase activity for serine/threonine residues, and dephosphorylates and activates Pk92B kinase. Has apparently no phosphoglycerate mutase activity.</text>
</comment>
<evidence type="ECO:0000256" key="2">
    <source>
        <dbReference type="ARBA" id="ARBA00006717"/>
    </source>
</evidence>
<feature type="region of interest" description="Disordered" evidence="13">
    <location>
        <begin position="65"/>
        <end position="84"/>
    </location>
</feature>